<geneLocation type="plasmid" evidence="2">
    <name>pRSE40</name>
</geneLocation>
<proteinExistence type="predicted"/>
<sequence length="64" mass="7302">MIRAGAARKYSRSGSSNALLHRRPLRTVRASFPAYGSSLSKPACANRFHYVNTFRVDKFMTHRM</sequence>
<name>A0A3Q9MU43_SALET</name>
<dbReference type="EMBL" id="CP034710">
    <property type="protein sequence ID" value="AZT39626.1"/>
    <property type="molecule type" value="Genomic_DNA"/>
</dbReference>
<geneLocation type="plasmid" evidence="1">
    <name>pRSE21</name>
</geneLocation>
<accession>A0A3Q9MU43</accession>
<evidence type="ECO:0000313" key="1">
    <source>
        <dbReference type="EMBL" id="AZT39626.1"/>
    </source>
</evidence>
<dbReference type="AlphaFoldDB" id="A0A3Q9MU43"/>
<dbReference type="EMBL" id="CP034699">
    <property type="protein sequence ID" value="AZT44290.1"/>
    <property type="molecule type" value="Genomic_DNA"/>
</dbReference>
<keyword evidence="2" id="KW-0614">Plasmid</keyword>
<protein>
    <submittedName>
        <fullName evidence="2">Uncharacterized protein</fullName>
    </submittedName>
</protein>
<evidence type="ECO:0000313" key="2">
    <source>
        <dbReference type="EMBL" id="AZT44290.1"/>
    </source>
</evidence>
<gene>
    <name evidence="2" type="ORF">EL007_23785</name>
    <name evidence="1" type="ORF">ELZ88_24060</name>
</gene>
<organism evidence="2">
    <name type="scientific">Salmonella enterica subsp. enterica serovar Karamoja</name>
    <dbReference type="NCBI Taxonomy" id="2500153"/>
    <lineage>
        <taxon>Bacteria</taxon>
        <taxon>Pseudomonadati</taxon>
        <taxon>Pseudomonadota</taxon>
        <taxon>Gammaproteobacteria</taxon>
        <taxon>Enterobacterales</taxon>
        <taxon>Enterobacteriaceae</taxon>
        <taxon>Salmonella</taxon>
    </lineage>
</organism>
<reference evidence="2" key="1">
    <citation type="submission" date="2018-12" db="EMBL/GenBank/DDBJ databases">
        <title>Complete genome sequences of twenty non-typhoidal Salmonella isolates from Rwanda.</title>
        <authorList>
            <person name="Byukusenge M."/>
            <person name="Li L."/>
            <person name="Subhashinie K."/>
            <person name="Nzayirambaho M."/>
            <person name="Kuchipudi S.V."/>
            <person name="Jayarao B.M."/>
        </authorList>
    </citation>
    <scope>NUCLEOTIDE SEQUENCE</scope>
    <source>
        <strain evidence="1">RSE21</strain>
        <strain evidence="2">RSE40</strain>
        <plasmid evidence="1">pRSE21</plasmid>
        <plasmid evidence="2">pRSE40</plasmid>
    </source>
</reference>